<keyword evidence="10" id="KW-1185">Reference proteome</keyword>
<dbReference type="InterPro" id="IPR003599">
    <property type="entry name" value="Ig_sub"/>
</dbReference>
<evidence type="ECO:0000256" key="3">
    <source>
        <dbReference type="ARBA" id="ARBA00023157"/>
    </source>
</evidence>
<evidence type="ECO:0000256" key="5">
    <source>
        <dbReference type="ARBA" id="ARBA00057887"/>
    </source>
</evidence>
<feature type="signal peptide" evidence="7">
    <location>
        <begin position="1"/>
        <end position="16"/>
    </location>
</feature>
<dbReference type="Proteomes" id="UP000694564">
    <property type="component" value="Chromosome 8"/>
</dbReference>
<comment type="function">
    <text evidence="5">Associates with the Ig-mu chain to form a molecular complex that is expressed on the surface of pre-B-cells. This complex presumably regulates Ig gene rearrangements in the early steps of B-cell differentiation.</text>
</comment>
<feature type="region of interest" description="Disordered" evidence="6">
    <location>
        <begin position="19"/>
        <end position="40"/>
    </location>
</feature>
<dbReference type="SMART" id="SM00406">
    <property type="entry name" value="IGv"/>
    <property type="match status" value="1"/>
</dbReference>
<organism evidence="9 10">
    <name type="scientific">Sciurus vulgaris</name>
    <name type="common">Eurasian red squirrel</name>
    <dbReference type="NCBI Taxonomy" id="55149"/>
    <lineage>
        <taxon>Eukaryota</taxon>
        <taxon>Metazoa</taxon>
        <taxon>Chordata</taxon>
        <taxon>Craniata</taxon>
        <taxon>Vertebrata</taxon>
        <taxon>Euteleostomi</taxon>
        <taxon>Mammalia</taxon>
        <taxon>Eutheria</taxon>
        <taxon>Euarchontoglires</taxon>
        <taxon>Glires</taxon>
        <taxon>Rodentia</taxon>
        <taxon>Sciuromorpha</taxon>
        <taxon>Sciuridae</taxon>
        <taxon>Sciurinae</taxon>
        <taxon>Sciurini</taxon>
        <taxon>Sciurus</taxon>
    </lineage>
</organism>
<dbReference type="SMART" id="SM00409">
    <property type="entry name" value="IG"/>
    <property type="match status" value="1"/>
</dbReference>
<protein>
    <recommendedName>
        <fullName evidence="8">Ig-like domain-containing protein</fullName>
    </recommendedName>
</protein>
<sequence>MAWSPLLLLLLSQCTGRDSLQRPKADPQPGSLSCDSDSQSTTVLTQPPYLSASLGSTARLSCTLSSDLSVGGKNMYWYQQKPGSPPQLYLYYYSDSDKQLGPGVPNRFSGSKDASTNTAFLHISGLQPEDEADYYCQVANVNIFKYTRALEYEKYKSDLFYL</sequence>
<accession>A0A8D2D4N8</accession>
<dbReference type="PANTHER" id="PTHR23267">
    <property type="entry name" value="IMMUNOGLOBULIN LIGHT CHAIN"/>
    <property type="match status" value="1"/>
</dbReference>
<dbReference type="Pfam" id="PF07686">
    <property type="entry name" value="V-set"/>
    <property type="match status" value="1"/>
</dbReference>
<evidence type="ECO:0000256" key="6">
    <source>
        <dbReference type="SAM" id="MobiDB-lite"/>
    </source>
</evidence>
<dbReference type="InterPro" id="IPR036179">
    <property type="entry name" value="Ig-like_dom_sf"/>
</dbReference>
<dbReference type="InterPro" id="IPR007110">
    <property type="entry name" value="Ig-like_dom"/>
</dbReference>
<keyword evidence="4" id="KW-0393">Immunoglobulin domain</keyword>
<dbReference type="PROSITE" id="PS50835">
    <property type="entry name" value="IG_LIKE"/>
    <property type="match status" value="1"/>
</dbReference>
<feature type="chain" id="PRO_5034242709" description="Ig-like domain-containing protein" evidence="7">
    <location>
        <begin position="17"/>
        <end position="162"/>
    </location>
</feature>
<name>A0A8D2D4N8_SCIVU</name>
<dbReference type="SUPFAM" id="SSF48726">
    <property type="entry name" value="Immunoglobulin"/>
    <property type="match status" value="1"/>
</dbReference>
<dbReference type="Gene3D" id="2.60.40.10">
    <property type="entry name" value="Immunoglobulins"/>
    <property type="match status" value="1"/>
</dbReference>
<dbReference type="GO" id="GO:0042100">
    <property type="term" value="P:B cell proliferation"/>
    <property type="evidence" value="ECO:0007669"/>
    <property type="project" value="UniProtKB-ARBA"/>
</dbReference>
<dbReference type="Ensembl" id="ENSSVLT00005021378.1">
    <property type="protein sequence ID" value="ENSSVLP00005019188.1"/>
    <property type="gene ID" value="ENSSVLG00005015394.1"/>
</dbReference>
<evidence type="ECO:0000256" key="7">
    <source>
        <dbReference type="SAM" id="SignalP"/>
    </source>
</evidence>
<dbReference type="InterPro" id="IPR013106">
    <property type="entry name" value="Ig_V-set"/>
</dbReference>
<evidence type="ECO:0000259" key="8">
    <source>
        <dbReference type="PROSITE" id="PS50835"/>
    </source>
</evidence>
<reference evidence="9" key="1">
    <citation type="submission" date="2025-08" db="UniProtKB">
        <authorList>
            <consortium name="Ensembl"/>
        </authorList>
    </citation>
    <scope>IDENTIFICATION</scope>
</reference>
<dbReference type="GeneTree" id="ENSGT00940000153520"/>
<evidence type="ECO:0000256" key="1">
    <source>
        <dbReference type="ARBA" id="ARBA00008637"/>
    </source>
</evidence>
<proteinExistence type="inferred from homology"/>
<dbReference type="InterPro" id="IPR050150">
    <property type="entry name" value="IgV_Light_Chain"/>
</dbReference>
<dbReference type="InterPro" id="IPR013783">
    <property type="entry name" value="Ig-like_fold"/>
</dbReference>
<reference evidence="9" key="2">
    <citation type="submission" date="2025-09" db="UniProtKB">
        <authorList>
            <consortium name="Ensembl"/>
        </authorList>
    </citation>
    <scope>IDENTIFICATION</scope>
</reference>
<feature type="domain" description="Ig-like" evidence="8">
    <location>
        <begin position="23"/>
        <end position="140"/>
    </location>
</feature>
<evidence type="ECO:0000313" key="10">
    <source>
        <dbReference type="Proteomes" id="UP000694564"/>
    </source>
</evidence>
<evidence type="ECO:0000256" key="2">
    <source>
        <dbReference type="ARBA" id="ARBA00022729"/>
    </source>
</evidence>
<dbReference type="AlphaFoldDB" id="A0A8D2D4N8"/>
<evidence type="ECO:0000313" key="9">
    <source>
        <dbReference type="Ensembl" id="ENSSVLP00005019188.1"/>
    </source>
</evidence>
<comment type="similarity">
    <text evidence="1">Belongs to the immunoglobulin superfamily.</text>
</comment>
<dbReference type="FunFam" id="2.60.40.10:FF:000721">
    <property type="entry name" value="Immunoglobulin lambda variable 5-45"/>
    <property type="match status" value="1"/>
</dbReference>
<feature type="compositionally biased region" description="Polar residues" evidence="6">
    <location>
        <begin position="30"/>
        <end position="40"/>
    </location>
</feature>
<keyword evidence="3" id="KW-1015">Disulfide bond</keyword>
<evidence type="ECO:0000256" key="4">
    <source>
        <dbReference type="ARBA" id="ARBA00023319"/>
    </source>
</evidence>
<keyword evidence="2 7" id="KW-0732">Signal</keyword>